<feature type="compositionally biased region" description="Polar residues" evidence="2">
    <location>
        <begin position="305"/>
        <end position="318"/>
    </location>
</feature>
<feature type="region of interest" description="Disordered" evidence="2">
    <location>
        <begin position="541"/>
        <end position="627"/>
    </location>
</feature>
<evidence type="ECO:0008006" key="5">
    <source>
        <dbReference type="Google" id="ProtNLM"/>
    </source>
</evidence>
<feature type="compositionally biased region" description="Low complexity" evidence="2">
    <location>
        <begin position="559"/>
        <end position="570"/>
    </location>
</feature>
<evidence type="ECO:0000313" key="3">
    <source>
        <dbReference type="EMBL" id="CAI9738241.1"/>
    </source>
</evidence>
<evidence type="ECO:0000256" key="1">
    <source>
        <dbReference type="SAM" id="Coils"/>
    </source>
</evidence>
<organism evidence="3 4">
    <name type="scientific">Octopus vulgaris</name>
    <name type="common">Common octopus</name>
    <dbReference type="NCBI Taxonomy" id="6645"/>
    <lineage>
        <taxon>Eukaryota</taxon>
        <taxon>Metazoa</taxon>
        <taxon>Spiralia</taxon>
        <taxon>Lophotrochozoa</taxon>
        <taxon>Mollusca</taxon>
        <taxon>Cephalopoda</taxon>
        <taxon>Coleoidea</taxon>
        <taxon>Octopodiformes</taxon>
        <taxon>Octopoda</taxon>
        <taxon>Incirrata</taxon>
        <taxon>Octopodidae</taxon>
        <taxon>Octopus</taxon>
    </lineage>
</organism>
<feature type="compositionally biased region" description="Low complexity" evidence="2">
    <location>
        <begin position="319"/>
        <end position="328"/>
    </location>
</feature>
<evidence type="ECO:0000313" key="4">
    <source>
        <dbReference type="Proteomes" id="UP001162480"/>
    </source>
</evidence>
<accession>A0AA36BPK2</accession>
<feature type="compositionally biased region" description="Basic and acidic residues" evidence="2">
    <location>
        <begin position="129"/>
        <end position="158"/>
    </location>
</feature>
<feature type="compositionally biased region" description="Basic and acidic residues" evidence="2">
    <location>
        <begin position="216"/>
        <end position="236"/>
    </location>
</feature>
<feature type="compositionally biased region" description="Basic residues" evidence="2">
    <location>
        <begin position="571"/>
        <end position="598"/>
    </location>
</feature>
<feature type="compositionally biased region" description="Basic and acidic residues" evidence="2">
    <location>
        <begin position="246"/>
        <end position="262"/>
    </location>
</feature>
<proteinExistence type="predicted"/>
<dbReference type="EMBL" id="OX597834">
    <property type="protein sequence ID" value="CAI9738241.1"/>
    <property type="molecule type" value="Genomic_DNA"/>
</dbReference>
<evidence type="ECO:0000256" key="2">
    <source>
        <dbReference type="SAM" id="MobiDB-lite"/>
    </source>
</evidence>
<feature type="compositionally biased region" description="Basic and acidic residues" evidence="2">
    <location>
        <begin position="167"/>
        <end position="202"/>
    </location>
</feature>
<name>A0AA36BPK2_OCTVU</name>
<keyword evidence="4" id="KW-1185">Reference proteome</keyword>
<reference evidence="3" key="1">
    <citation type="submission" date="2023-08" db="EMBL/GenBank/DDBJ databases">
        <authorList>
            <person name="Alioto T."/>
            <person name="Alioto T."/>
            <person name="Gomez Garrido J."/>
        </authorList>
    </citation>
    <scope>NUCLEOTIDE SEQUENCE</scope>
</reference>
<feature type="coiled-coil region" evidence="1">
    <location>
        <begin position="26"/>
        <end position="81"/>
    </location>
</feature>
<keyword evidence="1" id="KW-0175">Coiled coil</keyword>
<feature type="region of interest" description="Disordered" evidence="2">
    <location>
        <begin position="114"/>
        <end position="281"/>
    </location>
</feature>
<protein>
    <recommendedName>
        <fullName evidence="5">CASP8-associated protein 2</fullName>
    </recommendedName>
</protein>
<feature type="region of interest" description="Disordered" evidence="2">
    <location>
        <begin position="295"/>
        <end position="341"/>
    </location>
</feature>
<feature type="compositionally biased region" description="Polar residues" evidence="2">
    <location>
        <begin position="513"/>
        <end position="531"/>
    </location>
</feature>
<feature type="compositionally biased region" description="Polar residues" evidence="2">
    <location>
        <begin position="263"/>
        <end position="272"/>
    </location>
</feature>
<sequence length="627" mass="71638">MSLSEFTERQQNGDLDLYDDILREDFECEKDSINELQQKYQEAMQKIATLENTVKERTSAMEVLEEKNTNLQKNILNLYKTACLTIKGKSGNIISLREKIEIYEKEKCLKQMQSGYSHWNSHHQRHKPSQRDQRDTKENDRRHSDRRHSDVKNPRYFDSKSNSHHSGSKEQRHDDRRYEEKHSSRRDLQKPETKDNGSLEKKSSRHSKTRNNFSDIKMENSSREHKKDSSKHHDQKTPSSTQKLSSRSENRKSHTTPLKEKCNLSNNSSESGSAKRQDSKLIDCQQSVEPISISAKQSVKPISISAKQSVKSTESDAQSSKSSTGKFSSNDKHRSKMCDPVVTSPTLTTKCDRNRSPVISPKYKASKVFNSPEPIVIRCFGMSNLEVSHSPIIIPCYSSSATNSGAHDSTSSEDSDSDGAVPRSKTIVRKLFSPSKTECNLSVENLVPGDKLAENHSLEFLNEMKKKLSQEIAAHNRRQQDEDCEDTTQLVDIYQTRDEEYCSNDSLREDQNSLKTFSPQPQSDLHAVTEQSETVCVDLEKGEIVSDDDDGKTKDQTPSYKISSSQIRVSSHSKKHLSKHSTKHGSKHSSRKHSKKRKFSEDETLTKIKNKHNNSSSRSENKRREIR</sequence>
<feature type="region of interest" description="Disordered" evidence="2">
    <location>
        <begin position="512"/>
        <end position="531"/>
    </location>
</feature>
<gene>
    <name evidence="3" type="ORF">OCTVUL_1B021181</name>
</gene>
<feature type="region of interest" description="Disordered" evidence="2">
    <location>
        <begin position="403"/>
        <end position="422"/>
    </location>
</feature>
<dbReference type="AlphaFoldDB" id="A0AA36BPK2"/>
<dbReference type="Proteomes" id="UP001162480">
    <property type="component" value="Chromosome 21"/>
</dbReference>